<organism evidence="8 9">
    <name type="scientific">Dimargaris cristalligena</name>
    <dbReference type="NCBI Taxonomy" id="215637"/>
    <lineage>
        <taxon>Eukaryota</taxon>
        <taxon>Fungi</taxon>
        <taxon>Fungi incertae sedis</taxon>
        <taxon>Zoopagomycota</taxon>
        <taxon>Kickxellomycotina</taxon>
        <taxon>Dimargaritomycetes</taxon>
        <taxon>Dimargaritales</taxon>
        <taxon>Dimargaritaceae</taxon>
        <taxon>Dimargaris</taxon>
    </lineage>
</organism>
<dbReference type="CDD" id="cd02440">
    <property type="entry name" value="AdoMet_MTases"/>
    <property type="match status" value="1"/>
</dbReference>
<dbReference type="PANTHER" id="PTHR45875:SF1">
    <property type="entry name" value="METHYLTRANSFERASE N6AMT1"/>
    <property type="match status" value="1"/>
</dbReference>
<comment type="subcellular location">
    <subcellularLocation>
        <location evidence="1">Nucleus</location>
    </subcellularLocation>
</comment>
<keyword evidence="4" id="KW-0808">Transferase</keyword>
<dbReference type="GO" id="GO:0005634">
    <property type="term" value="C:nucleus"/>
    <property type="evidence" value="ECO:0007669"/>
    <property type="project" value="UniProtKB-SubCell"/>
</dbReference>
<dbReference type="NCBIfam" id="TIGR00537">
    <property type="entry name" value="hemK_rel_arch"/>
    <property type="match status" value="1"/>
</dbReference>
<dbReference type="GO" id="GO:0003676">
    <property type="term" value="F:nucleic acid binding"/>
    <property type="evidence" value="ECO:0007669"/>
    <property type="project" value="InterPro"/>
</dbReference>
<dbReference type="GO" id="GO:0008757">
    <property type="term" value="F:S-adenosylmethionine-dependent methyltransferase activity"/>
    <property type="evidence" value="ECO:0007669"/>
    <property type="project" value="TreeGrafter"/>
</dbReference>
<evidence type="ECO:0000256" key="3">
    <source>
        <dbReference type="ARBA" id="ARBA00022603"/>
    </source>
</evidence>
<evidence type="ECO:0000259" key="7">
    <source>
        <dbReference type="Pfam" id="PF05175"/>
    </source>
</evidence>
<evidence type="ECO:0000256" key="2">
    <source>
        <dbReference type="ARBA" id="ARBA00006149"/>
    </source>
</evidence>
<reference evidence="9" key="1">
    <citation type="journal article" date="2018" name="Nat. Microbiol.">
        <title>Leveraging single-cell genomics to expand the fungal tree of life.</title>
        <authorList>
            <person name="Ahrendt S.R."/>
            <person name="Quandt C.A."/>
            <person name="Ciobanu D."/>
            <person name="Clum A."/>
            <person name="Salamov A."/>
            <person name="Andreopoulos B."/>
            <person name="Cheng J.F."/>
            <person name="Woyke T."/>
            <person name="Pelin A."/>
            <person name="Henrissat B."/>
            <person name="Reynolds N.K."/>
            <person name="Benny G.L."/>
            <person name="Smith M.E."/>
            <person name="James T.Y."/>
            <person name="Grigoriev I.V."/>
        </authorList>
    </citation>
    <scope>NUCLEOTIDE SEQUENCE [LARGE SCALE GENOMIC DNA]</scope>
    <source>
        <strain evidence="9">RSA 468</strain>
    </source>
</reference>
<keyword evidence="9" id="KW-1185">Reference proteome</keyword>
<keyword evidence="5" id="KW-0949">S-adenosyl-L-methionine</keyword>
<dbReference type="Proteomes" id="UP000268162">
    <property type="component" value="Unassembled WGS sequence"/>
</dbReference>
<evidence type="ECO:0000256" key="5">
    <source>
        <dbReference type="ARBA" id="ARBA00022691"/>
    </source>
</evidence>
<feature type="domain" description="Methyltransferase small" evidence="7">
    <location>
        <begin position="47"/>
        <end position="138"/>
    </location>
</feature>
<dbReference type="STRING" id="215637.A0A4P9ZQE0"/>
<dbReference type="PROSITE" id="PS00092">
    <property type="entry name" value="N6_MTASE"/>
    <property type="match status" value="1"/>
</dbReference>
<dbReference type="InterPro" id="IPR004557">
    <property type="entry name" value="PrmC-related"/>
</dbReference>
<evidence type="ECO:0000256" key="4">
    <source>
        <dbReference type="ARBA" id="ARBA00022679"/>
    </source>
</evidence>
<dbReference type="PANTHER" id="PTHR45875">
    <property type="entry name" value="METHYLTRANSFERASE N6AMT1"/>
    <property type="match status" value="1"/>
</dbReference>
<sequence length="226" mass="25065">MASYLPTPDLSHLKSADYHNVYEPAEDSFLLLDALELEAPFLNDQLQPRWCLEVGAGSGIVSTFLAGQVLGSRAVDFGTCFVVTDLNPRALPVTQATWARNGLALHRLHCIQTDFIRGWRPAAQGFDVLVFNPPYVVTSPEEVGSQPRGRGGIDGRQVIDQFLPIVPTILSDRGVFYLVLIEQNRPQEIISIMRDQYGLLGSIVAQRKAGIEYLYIVKFSRDTSTT</sequence>
<comment type="similarity">
    <text evidence="2">Belongs to the eukaryotic/archaeal PrmC-related family.</text>
</comment>
<keyword evidence="6" id="KW-0539">Nucleus</keyword>
<evidence type="ECO:0000256" key="6">
    <source>
        <dbReference type="ARBA" id="ARBA00023242"/>
    </source>
</evidence>
<dbReference type="Pfam" id="PF05175">
    <property type="entry name" value="MTS"/>
    <property type="match status" value="1"/>
</dbReference>
<dbReference type="GO" id="GO:0035657">
    <property type="term" value="C:eRF1 methyltransferase complex"/>
    <property type="evidence" value="ECO:0007669"/>
    <property type="project" value="TreeGrafter"/>
</dbReference>
<dbReference type="EMBL" id="ML002810">
    <property type="protein sequence ID" value="RKP35694.1"/>
    <property type="molecule type" value="Genomic_DNA"/>
</dbReference>
<proteinExistence type="inferred from homology"/>
<dbReference type="InterPro" id="IPR029063">
    <property type="entry name" value="SAM-dependent_MTases_sf"/>
</dbReference>
<accession>A0A4P9ZQE0</accession>
<dbReference type="FunFam" id="3.40.50.150:FF:000077">
    <property type="entry name" value="HemK methyltransferase family member 2"/>
    <property type="match status" value="1"/>
</dbReference>
<protein>
    <recommendedName>
        <fullName evidence="7">Methyltransferase small domain-containing protein</fullName>
    </recommendedName>
</protein>
<gene>
    <name evidence="8" type="ORF">BJ085DRAFT_42878</name>
</gene>
<dbReference type="GO" id="GO:0032259">
    <property type="term" value="P:methylation"/>
    <property type="evidence" value="ECO:0007669"/>
    <property type="project" value="UniProtKB-KW"/>
</dbReference>
<keyword evidence="3" id="KW-0489">Methyltransferase</keyword>
<name>A0A4P9ZQE0_9FUNG</name>
<dbReference type="InterPro" id="IPR052190">
    <property type="entry name" value="Euk-Arch_PrmC-MTase"/>
</dbReference>
<evidence type="ECO:0000256" key="1">
    <source>
        <dbReference type="ARBA" id="ARBA00004123"/>
    </source>
</evidence>
<dbReference type="InterPro" id="IPR007848">
    <property type="entry name" value="Small_mtfrase_dom"/>
</dbReference>
<evidence type="ECO:0000313" key="9">
    <source>
        <dbReference type="Proteomes" id="UP000268162"/>
    </source>
</evidence>
<evidence type="ECO:0000313" key="8">
    <source>
        <dbReference type="EMBL" id="RKP35694.1"/>
    </source>
</evidence>
<dbReference type="AlphaFoldDB" id="A0A4P9ZQE0"/>
<dbReference type="Gene3D" id="3.40.50.150">
    <property type="entry name" value="Vaccinia Virus protein VP39"/>
    <property type="match status" value="1"/>
</dbReference>
<dbReference type="SUPFAM" id="SSF53335">
    <property type="entry name" value="S-adenosyl-L-methionine-dependent methyltransferases"/>
    <property type="match status" value="1"/>
</dbReference>
<dbReference type="GO" id="GO:0008276">
    <property type="term" value="F:protein methyltransferase activity"/>
    <property type="evidence" value="ECO:0007669"/>
    <property type="project" value="TreeGrafter"/>
</dbReference>
<dbReference type="InterPro" id="IPR002052">
    <property type="entry name" value="DNA_methylase_N6_adenine_CS"/>
</dbReference>